<comment type="subunit">
    <text evidence="21">Component of the pre-catalytic and catalytic spliceosome complexes. Component of the postcatalytic spliceosome P complex. Interacts with PDCD6; the interaction induces translocation of PDCD6 in the cytoplasm. Interacts with PPIL1.</text>
</comment>
<dbReference type="InterPro" id="IPR000571">
    <property type="entry name" value="Znf_CCCH"/>
</dbReference>
<dbReference type="GO" id="GO:0071007">
    <property type="term" value="C:U2-type catalytic step 2 spliceosome"/>
    <property type="evidence" value="ECO:0007669"/>
    <property type="project" value="TreeGrafter"/>
</dbReference>
<dbReference type="InterPro" id="IPR035979">
    <property type="entry name" value="RBD_domain_sf"/>
</dbReference>
<evidence type="ECO:0000256" key="8">
    <source>
        <dbReference type="ARBA" id="ARBA00022553"/>
    </source>
</evidence>
<keyword evidence="9" id="KW-0507">mRNA processing</keyword>
<dbReference type="Ensembl" id="ENSNLET00000044670.1">
    <property type="protein sequence ID" value="ENSNLEP00000043607.1"/>
    <property type="gene ID" value="ENSNLEG00000010397.2"/>
</dbReference>
<dbReference type="InterPro" id="IPR048995">
    <property type="entry name" value="STL11/RBM22-like_N"/>
</dbReference>
<keyword evidence="18" id="KW-0539">Nucleus</keyword>
<keyword evidence="28" id="KW-1185">Reference proteome</keyword>
<keyword evidence="8" id="KW-0597">Phosphoprotein</keyword>
<dbReference type="GO" id="GO:0017070">
    <property type="term" value="F:U6 snRNA binding"/>
    <property type="evidence" value="ECO:0007669"/>
    <property type="project" value="TreeGrafter"/>
</dbReference>
<dbReference type="GO" id="GO:0000974">
    <property type="term" value="C:Prp19 complex"/>
    <property type="evidence" value="ECO:0007669"/>
    <property type="project" value="TreeGrafter"/>
</dbReference>
<dbReference type="OMA" id="SGDNRMP"/>
<dbReference type="Proteomes" id="UP000001073">
    <property type="component" value="Chromosome 2"/>
</dbReference>
<dbReference type="InParanoid" id="A0A2I3HJC4"/>
<evidence type="ECO:0000256" key="24">
    <source>
        <dbReference type="SAM" id="MobiDB-lite"/>
    </source>
</evidence>
<dbReference type="SMART" id="SM00356">
    <property type="entry name" value="ZnF_C3H1"/>
    <property type="match status" value="1"/>
</dbReference>
<evidence type="ECO:0000256" key="4">
    <source>
        <dbReference type="ARBA" id="ARBA00020031"/>
    </source>
</evidence>
<proteinExistence type="inferred from homology"/>
<dbReference type="InterPro" id="IPR036855">
    <property type="entry name" value="Znf_CCCH_sf"/>
</dbReference>
<dbReference type="GO" id="GO:0008270">
    <property type="term" value="F:zinc ion binding"/>
    <property type="evidence" value="ECO:0007669"/>
    <property type="project" value="UniProtKB-KW"/>
</dbReference>
<dbReference type="InterPro" id="IPR000504">
    <property type="entry name" value="RRM_dom"/>
</dbReference>
<dbReference type="SUPFAM" id="SSF54928">
    <property type="entry name" value="RNA-binding domain, RBD"/>
    <property type="match status" value="1"/>
</dbReference>
<feature type="domain" description="RRM" evidence="25">
    <location>
        <begin position="425"/>
        <end position="498"/>
    </location>
</feature>
<dbReference type="FunCoup" id="A0A2I3HJC4">
    <property type="interactions" value="3775"/>
</dbReference>
<comment type="similarity">
    <text evidence="3">Belongs to the SLT11 family.</text>
</comment>
<dbReference type="FunFam" id="4.10.1000.10:FF:000006">
    <property type="entry name" value="Putative pre-mrna-splicing factor rbm22"/>
    <property type="match status" value="1"/>
</dbReference>
<reference evidence="27" key="3">
    <citation type="submission" date="2025-09" db="UniProtKB">
        <authorList>
            <consortium name="Ensembl"/>
        </authorList>
    </citation>
    <scope>IDENTIFICATION</scope>
</reference>
<dbReference type="SMART" id="SM00360">
    <property type="entry name" value="RRM"/>
    <property type="match status" value="1"/>
</dbReference>
<dbReference type="InterPro" id="IPR039171">
    <property type="entry name" value="Cwc2/Slt11"/>
</dbReference>
<evidence type="ECO:0000256" key="18">
    <source>
        <dbReference type="ARBA" id="ARBA00023242"/>
    </source>
</evidence>
<evidence type="ECO:0000256" key="7">
    <source>
        <dbReference type="ARBA" id="ARBA00022499"/>
    </source>
</evidence>
<evidence type="ECO:0000256" key="1">
    <source>
        <dbReference type="ARBA" id="ARBA00004123"/>
    </source>
</evidence>
<reference evidence="27" key="2">
    <citation type="submission" date="2025-08" db="UniProtKB">
        <authorList>
            <consortium name="Ensembl"/>
        </authorList>
    </citation>
    <scope>IDENTIFICATION</scope>
</reference>
<evidence type="ECO:0000256" key="14">
    <source>
        <dbReference type="ARBA" id="ARBA00022843"/>
    </source>
</evidence>
<feature type="compositionally biased region" description="Gly residues" evidence="24">
    <location>
        <begin position="113"/>
        <end position="129"/>
    </location>
</feature>
<dbReference type="PANTHER" id="PTHR14089">
    <property type="entry name" value="PRE-MRNA-SPLICING FACTOR RBM22"/>
    <property type="match status" value="1"/>
</dbReference>
<dbReference type="Gene3D" id="4.10.1000.10">
    <property type="entry name" value="Zinc finger, CCCH-type"/>
    <property type="match status" value="1"/>
</dbReference>
<evidence type="ECO:0000256" key="19">
    <source>
        <dbReference type="ARBA" id="ARBA00030793"/>
    </source>
</evidence>
<keyword evidence="11" id="KW-0747">Spliceosome</keyword>
<keyword evidence="12 23" id="KW-0863">Zinc-finger</keyword>
<protein>
    <recommendedName>
        <fullName evidence="4">Pre-mRNA-splicing factor RBM22</fullName>
    </recommendedName>
    <alternativeName>
        <fullName evidence="19">RNA-binding motif protein 22</fullName>
    </alternativeName>
</protein>
<dbReference type="GO" id="GO:0006397">
    <property type="term" value="P:mRNA processing"/>
    <property type="evidence" value="ECO:0007669"/>
    <property type="project" value="UniProtKB-KW"/>
</dbReference>
<evidence type="ECO:0000256" key="10">
    <source>
        <dbReference type="ARBA" id="ARBA00022723"/>
    </source>
</evidence>
<name>A0A2I3HJC4_NOMLE</name>
<evidence type="ECO:0000259" key="25">
    <source>
        <dbReference type="PROSITE" id="PS50102"/>
    </source>
</evidence>
<dbReference type="Pfam" id="PF21369">
    <property type="entry name" value="STL11_N"/>
    <property type="match status" value="1"/>
</dbReference>
<feature type="region of interest" description="Disordered" evidence="24">
    <location>
        <begin position="86"/>
        <end position="136"/>
    </location>
</feature>
<feature type="compositionally biased region" description="Basic residues" evidence="24">
    <location>
        <begin position="1"/>
        <end position="15"/>
    </location>
</feature>
<dbReference type="InterPro" id="IPR057674">
    <property type="entry name" value="Znf-CCCH_RBM22"/>
</dbReference>
<evidence type="ECO:0000256" key="2">
    <source>
        <dbReference type="ARBA" id="ARBA00004496"/>
    </source>
</evidence>
<dbReference type="PROSITE" id="PS50102">
    <property type="entry name" value="RRM"/>
    <property type="match status" value="1"/>
</dbReference>
<keyword evidence="15 22" id="KW-0694">RNA-binding</keyword>
<evidence type="ECO:0000256" key="17">
    <source>
        <dbReference type="ARBA" id="ARBA00023187"/>
    </source>
</evidence>
<accession>A0A2I3HJC4</accession>
<evidence type="ECO:0000256" key="13">
    <source>
        <dbReference type="ARBA" id="ARBA00022833"/>
    </source>
</evidence>
<keyword evidence="6" id="KW-0963">Cytoplasm</keyword>
<comment type="subcellular location">
    <subcellularLocation>
        <location evidence="2">Cytoplasm</location>
    </subcellularLocation>
    <subcellularLocation>
        <location evidence="1">Nucleus</location>
    </subcellularLocation>
</comment>
<dbReference type="GO" id="GO:0036002">
    <property type="term" value="F:pre-mRNA binding"/>
    <property type="evidence" value="ECO:0007669"/>
    <property type="project" value="TreeGrafter"/>
</dbReference>
<keyword evidence="13 23" id="KW-0862">Zinc</keyword>
<evidence type="ECO:0000256" key="20">
    <source>
        <dbReference type="ARBA" id="ARBA00046058"/>
    </source>
</evidence>
<dbReference type="GO" id="GO:0071006">
    <property type="term" value="C:U2-type catalytic step 1 spliceosome"/>
    <property type="evidence" value="ECO:0007669"/>
    <property type="project" value="TreeGrafter"/>
</dbReference>
<reference evidence="27 28" key="1">
    <citation type="submission" date="2012-10" db="EMBL/GenBank/DDBJ databases">
        <authorList>
            <consortium name="Gibbon Genome Sequencing Consortium"/>
        </authorList>
    </citation>
    <scope>NUCLEOTIDE SEQUENCE [LARGE SCALE GENOMIC DNA]</scope>
</reference>
<keyword evidence="5" id="KW-0813">Transport</keyword>
<dbReference type="GO" id="GO:0008380">
    <property type="term" value="P:RNA splicing"/>
    <property type="evidence" value="ECO:0007669"/>
    <property type="project" value="UniProtKB-KW"/>
</dbReference>
<evidence type="ECO:0000256" key="5">
    <source>
        <dbReference type="ARBA" id="ARBA00022448"/>
    </source>
</evidence>
<dbReference type="GO" id="GO:0005737">
    <property type="term" value="C:cytoplasm"/>
    <property type="evidence" value="ECO:0007669"/>
    <property type="project" value="UniProtKB-SubCell"/>
</dbReference>
<dbReference type="AlphaFoldDB" id="A0A2I3HJC4"/>
<dbReference type="GeneTree" id="ENSGT00390000002792"/>
<evidence type="ECO:0000313" key="27">
    <source>
        <dbReference type="Ensembl" id="ENSNLEP00000043607.1"/>
    </source>
</evidence>
<feature type="domain" description="C3H1-type" evidence="26">
    <location>
        <begin position="352"/>
        <end position="379"/>
    </location>
</feature>
<evidence type="ECO:0000256" key="9">
    <source>
        <dbReference type="ARBA" id="ARBA00022664"/>
    </source>
</evidence>
<feature type="compositionally biased region" description="Basic and acidic residues" evidence="24">
    <location>
        <begin position="502"/>
        <end position="511"/>
    </location>
</feature>
<comment type="function">
    <text evidence="20">Required for pre-mRNA splicing as component of the activated spliceosome. Involved in the first step of pre-mRNA splicing. Binds directly to the internal stem-loop (ISL) domain of the U6 snRNA and to the pre-mRNA intron near the 5' splice site during the activation and catalytic phases of the spliceosome cycle. Involved in both translocations of the nuclear SLU7 to the cytoplasm and the cytosolic calcium-binding protein PDCD6 to the nucleus upon cellular stress responses.</text>
</comment>
<dbReference type="SUPFAM" id="SSF90229">
    <property type="entry name" value="CCCH zinc finger"/>
    <property type="match status" value="1"/>
</dbReference>
<sequence length="613" mass="66873">MTQRPRPGRSTRRVNKTPTGAALASGLDGIVAVLSPNSEATATSGRSQDGDLSGFQHLQQAELGGCGECACRRRTERGGEAAHLASSQDRACGAAEGIPGRSQRGDLAWPEQEGGGRSSCGLEGRGLSQGPGTSTLSIPAPSSLLELVFFSPAACRKCRQRPLPRSGRDGLRVPAVPCSPPSLPAPSPPQVSLRCQGLRRVVLNQISHFHQDFPILCQTCLGENPYIRMTKEKYGKECKICARPFTVFRWCPGVRMRFKKTEVCQTCSKLKNVCQTCLLDLEYGLPIQVRDAGLSFKDDMPKSDVNKEYYTQNMEREISNSDGTRPVGMLGKATSTSDMLLKLARTTPYYKRNRPHICSFWVKGECKRGEECPYRHEKPTDPDDPLADQNIKDRYYGINDPVADKLLKRASTMPRLDPPEDKTITTLYVGGLGDTITETDLRNHFYQFGEIRTITVVQRQQCAFIQFATRQAAEVAAEKSFNKLIVNGRRLNVKWGRSQAARGKEKEKDGTTDSGIKLEPVPGLPGALPPPPAAEEEASANYFNLPPSGPPAVVNIALPPPPGIAPPPPPGFGPHMFHPMGPPPPFMRAPGPIHYPSQDPQRMGAHAGKHSSP</sequence>
<dbReference type="PANTHER" id="PTHR14089:SF18">
    <property type="entry name" value="PRE-MRNA-SPLICING FACTOR RBM22"/>
    <property type="match status" value="1"/>
</dbReference>
<dbReference type="STRING" id="61853.ENSNLEP00000043607"/>
<dbReference type="PROSITE" id="PS50103">
    <property type="entry name" value="ZF_C3H1"/>
    <property type="match status" value="1"/>
</dbReference>
<evidence type="ECO:0000256" key="15">
    <source>
        <dbReference type="ARBA" id="ARBA00022884"/>
    </source>
</evidence>
<evidence type="ECO:0000256" key="22">
    <source>
        <dbReference type="PROSITE-ProRule" id="PRU00176"/>
    </source>
</evidence>
<gene>
    <name evidence="27" type="primary">RBM22</name>
</gene>
<evidence type="ECO:0000256" key="21">
    <source>
        <dbReference type="ARBA" id="ARBA00046757"/>
    </source>
</evidence>
<keyword evidence="14" id="KW-0832">Ubl conjugation</keyword>
<keyword evidence="10 23" id="KW-0479">Metal-binding</keyword>
<feature type="zinc finger region" description="C3H1-type" evidence="23">
    <location>
        <begin position="352"/>
        <end position="379"/>
    </location>
</feature>
<feature type="region of interest" description="Disordered" evidence="24">
    <location>
        <begin position="565"/>
        <end position="613"/>
    </location>
</feature>
<evidence type="ECO:0000256" key="3">
    <source>
        <dbReference type="ARBA" id="ARBA00007781"/>
    </source>
</evidence>
<evidence type="ECO:0000256" key="12">
    <source>
        <dbReference type="ARBA" id="ARBA00022771"/>
    </source>
</evidence>
<keyword evidence="17" id="KW-0508">mRNA splicing</keyword>
<dbReference type="EMBL" id="ADFV01033842">
    <property type="status" value="NOT_ANNOTATED_CDS"/>
    <property type="molecule type" value="Genomic_DNA"/>
</dbReference>
<evidence type="ECO:0000256" key="11">
    <source>
        <dbReference type="ARBA" id="ARBA00022728"/>
    </source>
</evidence>
<dbReference type="Gene3D" id="3.30.70.330">
    <property type="match status" value="1"/>
</dbReference>
<keyword evidence="16" id="KW-0007">Acetylation</keyword>
<dbReference type="InterPro" id="IPR012677">
    <property type="entry name" value="Nucleotide-bd_a/b_plait_sf"/>
</dbReference>
<dbReference type="CDD" id="cd12224">
    <property type="entry name" value="RRM_RBM22"/>
    <property type="match status" value="1"/>
</dbReference>
<dbReference type="FunFam" id="3.30.70.330:FF:000137">
    <property type="entry name" value="pre-mRNA-splicing factor RBM22"/>
    <property type="match status" value="1"/>
</dbReference>
<organism evidence="27 28">
    <name type="scientific">Nomascus leucogenys</name>
    <name type="common">Northern white-cheeked gibbon</name>
    <name type="synonym">Hylobates leucogenys</name>
    <dbReference type="NCBI Taxonomy" id="61853"/>
    <lineage>
        <taxon>Eukaryota</taxon>
        <taxon>Metazoa</taxon>
        <taxon>Chordata</taxon>
        <taxon>Craniata</taxon>
        <taxon>Vertebrata</taxon>
        <taxon>Euteleostomi</taxon>
        <taxon>Mammalia</taxon>
        <taxon>Eutheria</taxon>
        <taxon>Euarchontoglires</taxon>
        <taxon>Primates</taxon>
        <taxon>Haplorrhini</taxon>
        <taxon>Catarrhini</taxon>
        <taxon>Hylobatidae</taxon>
        <taxon>Nomascus</taxon>
    </lineage>
</organism>
<feature type="region of interest" description="Disordered" evidence="24">
    <location>
        <begin position="496"/>
        <end position="536"/>
    </location>
</feature>
<evidence type="ECO:0000313" key="28">
    <source>
        <dbReference type="Proteomes" id="UP000001073"/>
    </source>
</evidence>
<evidence type="ECO:0000259" key="26">
    <source>
        <dbReference type="PROSITE" id="PS50103"/>
    </source>
</evidence>
<keyword evidence="7" id="KW-1017">Isopeptide bond</keyword>
<dbReference type="Pfam" id="PF00076">
    <property type="entry name" value="RRM_1"/>
    <property type="match status" value="1"/>
</dbReference>
<feature type="region of interest" description="Disordered" evidence="24">
    <location>
        <begin position="1"/>
        <end position="22"/>
    </location>
</feature>
<evidence type="ECO:0000256" key="6">
    <source>
        <dbReference type="ARBA" id="ARBA00022490"/>
    </source>
</evidence>
<dbReference type="Pfam" id="PF25584">
    <property type="entry name" value="zf-CCCH_RBM22"/>
    <property type="match status" value="1"/>
</dbReference>
<evidence type="ECO:0000256" key="16">
    <source>
        <dbReference type="ARBA" id="ARBA00022990"/>
    </source>
</evidence>
<evidence type="ECO:0000256" key="23">
    <source>
        <dbReference type="PROSITE-ProRule" id="PRU00723"/>
    </source>
</evidence>